<dbReference type="Proteomes" id="UP001501705">
    <property type="component" value="Unassembled WGS sequence"/>
</dbReference>
<evidence type="ECO:0000313" key="3">
    <source>
        <dbReference type="EMBL" id="GAA1607228.1"/>
    </source>
</evidence>
<dbReference type="InterPro" id="IPR023393">
    <property type="entry name" value="START-like_dom_sf"/>
</dbReference>
<gene>
    <name evidence="3" type="ORF">GCM10009804_73970</name>
</gene>
<keyword evidence="4" id="KW-1185">Reference proteome</keyword>
<dbReference type="EMBL" id="BAAAPH010000041">
    <property type="protein sequence ID" value="GAA1607228.1"/>
    <property type="molecule type" value="Genomic_DNA"/>
</dbReference>
<dbReference type="SUPFAM" id="SSF55961">
    <property type="entry name" value="Bet v1-like"/>
    <property type="match status" value="1"/>
</dbReference>
<comment type="caution">
    <text evidence="3">The sequence shown here is derived from an EMBL/GenBank/DDBJ whole genome shotgun (WGS) entry which is preliminary data.</text>
</comment>
<comment type="similarity">
    <text evidence="1">Belongs to the AHA1 family.</text>
</comment>
<dbReference type="RefSeq" id="WP_344241458.1">
    <property type="nucleotide sequence ID" value="NZ_BAAAPH010000041.1"/>
</dbReference>
<evidence type="ECO:0000256" key="1">
    <source>
        <dbReference type="ARBA" id="ARBA00006817"/>
    </source>
</evidence>
<dbReference type="Pfam" id="PF08327">
    <property type="entry name" value="AHSA1"/>
    <property type="match status" value="1"/>
</dbReference>
<proteinExistence type="inferred from homology"/>
<protein>
    <submittedName>
        <fullName evidence="3">SRPBCC family protein</fullName>
    </submittedName>
</protein>
<dbReference type="InterPro" id="IPR013538">
    <property type="entry name" value="ASHA1/2-like_C"/>
</dbReference>
<evidence type="ECO:0000313" key="4">
    <source>
        <dbReference type="Proteomes" id="UP001501705"/>
    </source>
</evidence>
<accession>A0ABN2EJR6</accession>
<feature type="domain" description="Activator of Hsp90 ATPase homologue 1/2-like C-terminal" evidence="2">
    <location>
        <begin position="13"/>
        <end position="138"/>
    </location>
</feature>
<evidence type="ECO:0000259" key="2">
    <source>
        <dbReference type="Pfam" id="PF08327"/>
    </source>
</evidence>
<organism evidence="3 4">
    <name type="scientific">Kribbella hippodromi</name>
    <dbReference type="NCBI Taxonomy" id="434347"/>
    <lineage>
        <taxon>Bacteria</taxon>
        <taxon>Bacillati</taxon>
        <taxon>Actinomycetota</taxon>
        <taxon>Actinomycetes</taxon>
        <taxon>Propionibacteriales</taxon>
        <taxon>Kribbellaceae</taxon>
        <taxon>Kribbella</taxon>
    </lineage>
</organism>
<name>A0ABN2EJR6_9ACTN</name>
<sequence length="145" mass="16027">MSRSIQREIQVDAGPEVVYQVISAPHHLQRWGPDRAEFEAVPGASGVVVFRRDDGDKVEPLTIVDADPPRRFSYRWSYTGDVPTAANSLLVSFELMPVEGGTVVRFAETGYDEAGKADQTLVNHTAGWDHYLPRLAPYAAEVARS</sequence>
<reference evidence="4" key="1">
    <citation type="journal article" date="2019" name="Int. J. Syst. Evol. Microbiol.">
        <title>The Global Catalogue of Microorganisms (GCM) 10K type strain sequencing project: providing services to taxonomists for standard genome sequencing and annotation.</title>
        <authorList>
            <consortium name="The Broad Institute Genomics Platform"/>
            <consortium name="The Broad Institute Genome Sequencing Center for Infectious Disease"/>
            <person name="Wu L."/>
            <person name="Ma J."/>
        </authorList>
    </citation>
    <scope>NUCLEOTIDE SEQUENCE [LARGE SCALE GENOMIC DNA]</scope>
    <source>
        <strain evidence="4">JCM 15572</strain>
    </source>
</reference>
<dbReference type="Gene3D" id="3.30.530.20">
    <property type="match status" value="1"/>
</dbReference>